<dbReference type="Pfam" id="PF20454">
    <property type="entry name" value="GpA_nuclease"/>
    <property type="match status" value="1"/>
</dbReference>
<dbReference type="GeneID" id="92945029"/>
<dbReference type="PANTHER" id="PTHR34413:SF2">
    <property type="entry name" value="PROPHAGE TAIL FIBER ASSEMBLY PROTEIN HOMOLOG TFAE-RELATED"/>
    <property type="match status" value="1"/>
</dbReference>
<dbReference type="Proteomes" id="UP000515243">
    <property type="component" value="Chromosome 1"/>
</dbReference>
<protein>
    <submittedName>
        <fullName evidence="3">Phage terminase large subunit family protein</fullName>
    </submittedName>
</protein>
<evidence type="ECO:0000313" key="3">
    <source>
        <dbReference type="EMBL" id="QMW91789.1"/>
    </source>
</evidence>
<evidence type="ECO:0000313" key="4">
    <source>
        <dbReference type="Proteomes" id="UP000515243"/>
    </source>
</evidence>
<dbReference type="AlphaFoldDB" id="A0AAP9RFS8"/>
<feature type="domain" description="Phage terminase large subunit GpA ATPase" evidence="1">
    <location>
        <begin position="46"/>
        <end position="283"/>
    </location>
</feature>
<feature type="domain" description="Terminase large subunit GpA endonuclease" evidence="2">
    <location>
        <begin position="294"/>
        <end position="576"/>
    </location>
</feature>
<evidence type="ECO:0000259" key="2">
    <source>
        <dbReference type="Pfam" id="PF20454"/>
    </source>
</evidence>
<dbReference type="InterPro" id="IPR046454">
    <property type="entry name" value="GpA_endonuclease"/>
</dbReference>
<name>A0AAP9RFS8_CLOBU</name>
<gene>
    <name evidence="3" type="ORF">FF104_12660</name>
</gene>
<evidence type="ECO:0000259" key="1">
    <source>
        <dbReference type="Pfam" id="PF05876"/>
    </source>
</evidence>
<dbReference type="GO" id="GO:0005524">
    <property type="term" value="F:ATP binding"/>
    <property type="evidence" value="ECO:0007669"/>
    <property type="project" value="InterPro"/>
</dbReference>
<dbReference type="InterPro" id="IPR051220">
    <property type="entry name" value="TFA_Chaperone"/>
</dbReference>
<sequence length="608" mass="69879">MSRKKLQIHKRTIDLFKKLASILEPPPLLTVSSWADNYRKLSPESSAEPGQWKTSRAEYQREIMDSLSNKETETIVVMSSAQVGKTELINNIIGYFIDYDPSPIMLLMPTLDLATSYSRKRLAPMIRDTPTLKEKVKDAKSRDSDNTLLEKGFPGGYVALTGANSPTGLSSRPIRILLADEVDRFPQSAGIEGDPLSLAEKRTKTFWNKKKFFVSTPTEKGISRIEMEFDESTKEEWCLPCPICGKFQPLRWGNIKFEDVTHECEFCGERFNEFEWKANKGKWIAEHPERIKKRGFHLNALASPWERWEDIIEDFKNAKKNGAETLKTWVNTSLGEVWEDNEGEGAEKDELINRREFYTAEVPPQVILLTAGVDVQDDRLEIEVVGWGLNRETWGIEYKVIYGDPSKSIVWTQLDLYLSKTFWYPEGEGLVISATCIDSGGHNTEEVYKFCKVREQRRIYAIKGMGGYGIPFIHKMSRNNLIKCMLFILGVDNGKENILSRLNIKEIGPGYCHFPIEEDKGYDEKYFKALTSEKRVLKIKKGKRTYEWVKKSSGIRNEAFDLRNYANAAYEILNPNVEEMAKRNMNGNIFMQINRNNRKKKNKSSKGL</sequence>
<dbReference type="GO" id="GO:0004519">
    <property type="term" value="F:endonuclease activity"/>
    <property type="evidence" value="ECO:0007669"/>
    <property type="project" value="InterPro"/>
</dbReference>
<reference evidence="3 4" key="1">
    <citation type="submission" date="2019-05" db="EMBL/GenBank/DDBJ databases">
        <authorList>
            <person name="Schori C."/>
            <person name="Ahrens C."/>
        </authorList>
    </citation>
    <scope>NUCLEOTIDE SEQUENCE [LARGE SCALE GENOMIC DNA]</scope>
    <source>
        <strain evidence="3 4">DSM 10702</strain>
    </source>
</reference>
<dbReference type="HAMAP" id="MF_04144">
    <property type="entry name" value="TERL_LAMBDA"/>
    <property type="match status" value="1"/>
</dbReference>
<dbReference type="EMBL" id="CP040626">
    <property type="protein sequence ID" value="QMW91789.1"/>
    <property type="molecule type" value="Genomic_DNA"/>
</dbReference>
<organism evidence="3 4">
    <name type="scientific">Clostridium butyricum</name>
    <dbReference type="NCBI Taxonomy" id="1492"/>
    <lineage>
        <taxon>Bacteria</taxon>
        <taxon>Bacillati</taxon>
        <taxon>Bacillota</taxon>
        <taxon>Clostridia</taxon>
        <taxon>Eubacteriales</taxon>
        <taxon>Clostridiaceae</taxon>
        <taxon>Clostridium</taxon>
    </lineage>
</organism>
<dbReference type="PANTHER" id="PTHR34413">
    <property type="entry name" value="PROPHAGE TAIL FIBER ASSEMBLY PROTEIN HOMOLOG TFAE-RELATED-RELATED"/>
    <property type="match status" value="1"/>
</dbReference>
<dbReference type="InterPro" id="IPR046453">
    <property type="entry name" value="GpA_ATPase"/>
</dbReference>
<dbReference type="InterPro" id="IPR008866">
    <property type="entry name" value="Phage_lambda_GpA-like"/>
</dbReference>
<accession>A0AAP9RFS8</accession>
<dbReference type="Pfam" id="PF05876">
    <property type="entry name" value="GpA_ATPase"/>
    <property type="match status" value="1"/>
</dbReference>
<dbReference type="InterPro" id="IPR027417">
    <property type="entry name" value="P-loop_NTPase"/>
</dbReference>
<dbReference type="Gene3D" id="3.40.50.300">
    <property type="entry name" value="P-loop containing nucleotide triphosphate hydrolases"/>
    <property type="match status" value="1"/>
</dbReference>
<dbReference type="GO" id="GO:0016887">
    <property type="term" value="F:ATP hydrolysis activity"/>
    <property type="evidence" value="ECO:0007669"/>
    <property type="project" value="InterPro"/>
</dbReference>
<dbReference type="RefSeq" id="WP_035762758.1">
    <property type="nucleotide sequence ID" value="NZ_AP019716.1"/>
</dbReference>
<proteinExistence type="inferred from homology"/>